<keyword evidence="3" id="KW-1185">Reference proteome</keyword>
<dbReference type="Gene3D" id="3.40.630.30">
    <property type="match status" value="1"/>
</dbReference>
<dbReference type="InterPro" id="IPR051554">
    <property type="entry name" value="Acetyltransferase_Eis"/>
</dbReference>
<dbReference type="Pfam" id="PF13527">
    <property type="entry name" value="Acetyltransf_9"/>
    <property type="match status" value="1"/>
</dbReference>
<dbReference type="Proteomes" id="UP000320235">
    <property type="component" value="Unassembled WGS sequence"/>
</dbReference>
<dbReference type="InterPro" id="IPR016181">
    <property type="entry name" value="Acyl_CoA_acyltransferase"/>
</dbReference>
<gene>
    <name evidence="2" type="ORF">FB391_3497</name>
</gene>
<name>A0A543EDL1_9MICO</name>
<feature type="domain" description="N-acetyltransferase" evidence="1">
    <location>
        <begin position="4"/>
        <end position="144"/>
    </location>
</feature>
<dbReference type="SUPFAM" id="SSF55729">
    <property type="entry name" value="Acyl-CoA N-acyltransferases (Nat)"/>
    <property type="match status" value="1"/>
</dbReference>
<dbReference type="PANTHER" id="PTHR37817:SF1">
    <property type="entry name" value="N-ACETYLTRANSFERASE EIS"/>
    <property type="match status" value="1"/>
</dbReference>
<organism evidence="2 3">
    <name type="scientific">Microbacterium kyungheense</name>
    <dbReference type="NCBI Taxonomy" id="1263636"/>
    <lineage>
        <taxon>Bacteria</taxon>
        <taxon>Bacillati</taxon>
        <taxon>Actinomycetota</taxon>
        <taxon>Actinomycetes</taxon>
        <taxon>Micrococcales</taxon>
        <taxon>Microbacteriaceae</taxon>
        <taxon>Microbacterium</taxon>
    </lineage>
</organism>
<proteinExistence type="predicted"/>
<reference evidence="2 3" key="1">
    <citation type="submission" date="2019-06" db="EMBL/GenBank/DDBJ databases">
        <title>Sequencing the genomes of 1000 actinobacteria strains.</title>
        <authorList>
            <person name="Klenk H.-P."/>
        </authorList>
    </citation>
    <scope>NUCLEOTIDE SEQUENCE [LARGE SCALE GENOMIC DNA]</scope>
    <source>
        <strain evidence="2 3">DSM 105492</strain>
    </source>
</reference>
<protein>
    <submittedName>
        <fullName evidence="2">Acetyltransferase (GNAT) family protein</fullName>
    </submittedName>
</protein>
<dbReference type="AlphaFoldDB" id="A0A543EDL1"/>
<dbReference type="OrthoDB" id="5138008at2"/>
<dbReference type="PANTHER" id="PTHR37817">
    <property type="entry name" value="N-ACETYLTRANSFERASE EIS"/>
    <property type="match status" value="1"/>
</dbReference>
<dbReference type="RefSeq" id="WP_141896355.1">
    <property type="nucleotide sequence ID" value="NZ_BAABLH010000004.1"/>
</dbReference>
<accession>A0A543EDL1</accession>
<dbReference type="CDD" id="cd04301">
    <property type="entry name" value="NAT_SF"/>
    <property type="match status" value="1"/>
</dbReference>
<dbReference type="GO" id="GO:0034069">
    <property type="term" value="F:aminoglycoside N-acetyltransferase activity"/>
    <property type="evidence" value="ECO:0007669"/>
    <property type="project" value="TreeGrafter"/>
</dbReference>
<comment type="caution">
    <text evidence="2">The sequence shown here is derived from an EMBL/GenBank/DDBJ whole genome shotgun (WGS) entry which is preliminary data.</text>
</comment>
<dbReference type="EMBL" id="VFPE01000007">
    <property type="protein sequence ID" value="TQM19662.1"/>
    <property type="molecule type" value="Genomic_DNA"/>
</dbReference>
<dbReference type="InterPro" id="IPR000182">
    <property type="entry name" value="GNAT_dom"/>
</dbReference>
<keyword evidence="2" id="KW-0808">Transferase</keyword>
<dbReference type="GO" id="GO:0030649">
    <property type="term" value="P:aminoglycoside antibiotic catabolic process"/>
    <property type="evidence" value="ECO:0007669"/>
    <property type="project" value="TreeGrafter"/>
</dbReference>
<evidence type="ECO:0000313" key="3">
    <source>
        <dbReference type="Proteomes" id="UP000320235"/>
    </source>
</evidence>
<sequence>MTEPMLRGAEDRDAQPLAGLWSQVFTPPLSPDQWLADPERLSHTIVAVDGSGVVGSVYGLPKRLRESDGALADVHAIGSVAVAERARGHGLARRLVAATLGSAQRRGADWALLFTGTPEVYRSSGFETFRMRRAAGGPWQRARASSGDGVTRTRMTAGATAALNAAYEQSRTGIVLAPERSTLDWAMAEVRLSGLSLYVLHHDGAVSGYAVAGTRGATGVVAELAVADAAGPDARAILLGAVGEDWCAAGVDRCDIAVPERAADVAALRAFAPGAAWAPDATGMTRPLARRPRLDGIRHFGAADYF</sequence>
<evidence type="ECO:0000313" key="2">
    <source>
        <dbReference type="EMBL" id="TQM19662.1"/>
    </source>
</evidence>
<evidence type="ECO:0000259" key="1">
    <source>
        <dbReference type="PROSITE" id="PS51186"/>
    </source>
</evidence>
<dbReference type="PROSITE" id="PS51186">
    <property type="entry name" value="GNAT"/>
    <property type="match status" value="1"/>
</dbReference>